<evidence type="ECO:0008006" key="3">
    <source>
        <dbReference type="Google" id="ProtNLM"/>
    </source>
</evidence>
<dbReference type="AlphaFoldDB" id="A0A9N9WKW0"/>
<evidence type="ECO:0000313" key="1">
    <source>
        <dbReference type="EMBL" id="CAG9797313.1"/>
    </source>
</evidence>
<name>A0A9N9WKW0_9DIPT</name>
<evidence type="ECO:0000313" key="2">
    <source>
        <dbReference type="Proteomes" id="UP001153620"/>
    </source>
</evidence>
<keyword evidence="2" id="KW-1185">Reference proteome</keyword>
<dbReference type="Proteomes" id="UP001153620">
    <property type="component" value="Chromosome 1"/>
</dbReference>
<reference evidence="1" key="1">
    <citation type="submission" date="2022-01" db="EMBL/GenBank/DDBJ databases">
        <authorList>
            <person name="King R."/>
        </authorList>
    </citation>
    <scope>NUCLEOTIDE SEQUENCE</scope>
</reference>
<protein>
    <recommendedName>
        <fullName evidence="3">Protein pinocchio</fullName>
    </recommendedName>
</protein>
<reference evidence="1" key="2">
    <citation type="submission" date="2022-10" db="EMBL/GenBank/DDBJ databases">
        <authorList>
            <consortium name="ENA_rothamsted_submissions"/>
            <consortium name="culmorum"/>
            <person name="King R."/>
        </authorList>
    </citation>
    <scope>NUCLEOTIDE SEQUENCE</scope>
</reference>
<dbReference type="EMBL" id="OU895877">
    <property type="protein sequence ID" value="CAG9797313.1"/>
    <property type="molecule type" value="Genomic_DNA"/>
</dbReference>
<accession>A0A9N9WKW0</accession>
<proteinExistence type="predicted"/>
<organism evidence="1 2">
    <name type="scientific">Chironomus riparius</name>
    <dbReference type="NCBI Taxonomy" id="315576"/>
    <lineage>
        <taxon>Eukaryota</taxon>
        <taxon>Metazoa</taxon>
        <taxon>Ecdysozoa</taxon>
        <taxon>Arthropoda</taxon>
        <taxon>Hexapoda</taxon>
        <taxon>Insecta</taxon>
        <taxon>Pterygota</taxon>
        <taxon>Neoptera</taxon>
        <taxon>Endopterygota</taxon>
        <taxon>Diptera</taxon>
        <taxon>Nematocera</taxon>
        <taxon>Chironomoidea</taxon>
        <taxon>Chironomidae</taxon>
        <taxon>Chironominae</taxon>
        <taxon>Chironomus</taxon>
    </lineage>
</organism>
<sequence>MKTDWNETFKFEEQEIDLEQLTTANSDTNGSIESLSATTGTNFNMSLVGVRSAPFLLSDYCSSIRSVSVSSSLSDMASSSYDLSSDTLNLEDLKAQLGQSCLSCGVCWTDDHFSFDCAECGGYAITKPCPKCDGSCGNVWTRDFSMTHTYRTAKWSGICKYYGNPFETRPAESTITFINPSTTSCSMSHFYPNDLCRRLEKLHVQS</sequence>
<dbReference type="OrthoDB" id="10062522at2759"/>
<gene>
    <name evidence="1" type="ORF">CHIRRI_LOCUS312</name>
</gene>